<accession>A0A250J2H2</accession>
<gene>
    <name evidence="1" type="ORF">CYFUS_003123</name>
</gene>
<organism evidence="1 2">
    <name type="scientific">Cystobacter fuscus</name>
    <dbReference type="NCBI Taxonomy" id="43"/>
    <lineage>
        <taxon>Bacteria</taxon>
        <taxon>Pseudomonadati</taxon>
        <taxon>Myxococcota</taxon>
        <taxon>Myxococcia</taxon>
        <taxon>Myxococcales</taxon>
        <taxon>Cystobacterineae</taxon>
        <taxon>Archangiaceae</taxon>
        <taxon>Cystobacter</taxon>
    </lineage>
</organism>
<name>A0A250J2H2_9BACT</name>
<protein>
    <submittedName>
        <fullName evidence="1">Uncharacterized protein</fullName>
    </submittedName>
</protein>
<dbReference type="AlphaFoldDB" id="A0A250J2H2"/>
<dbReference type="Proteomes" id="UP000217257">
    <property type="component" value="Chromosome"/>
</dbReference>
<dbReference type="EMBL" id="CP022098">
    <property type="protein sequence ID" value="ATB37698.1"/>
    <property type="molecule type" value="Genomic_DNA"/>
</dbReference>
<proteinExistence type="predicted"/>
<reference evidence="1 2" key="1">
    <citation type="submission" date="2017-06" db="EMBL/GenBank/DDBJ databases">
        <title>Sequencing and comparative analysis of myxobacterial genomes.</title>
        <authorList>
            <person name="Rupp O."/>
            <person name="Goesmann A."/>
            <person name="Sogaard-Andersen L."/>
        </authorList>
    </citation>
    <scope>NUCLEOTIDE SEQUENCE [LARGE SCALE GENOMIC DNA]</scope>
    <source>
        <strain evidence="1 2">DSM 52655</strain>
    </source>
</reference>
<dbReference type="KEGG" id="cfus:CYFUS_003123"/>
<sequence>MNGMDGVHRLVARRVEKMLDALASQVARGRTGEEVPTFHLTLHLAQGIRLSGVLLDYLPREAILLASTKEGLLSRGESVTYVEFSSIVAVSVDSPALLNQVPFLVRAALGREDLLRHSEKLSRGISEQFWPGEVQLGGKALSFEVDWVELDTEPGRRALEDAMNAVAHALRLIGREPNGREHLRRIARVRFARGRSMVASLEGDTGQVSIDPAAPAPPVQVIRKGLGASL</sequence>
<evidence type="ECO:0000313" key="2">
    <source>
        <dbReference type="Proteomes" id="UP000217257"/>
    </source>
</evidence>
<evidence type="ECO:0000313" key="1">
    <source>
        <dbReference type="EMBL" id="ATB37698.1"/>
    </source>
</evidence>